<dbReference type="Gene3D" id="3.20.20.150">
    <property type="entry name" value="Divalent-metal-dependent TIM barrel enzymes"/>
    <property type="match status" value="1"/>
</dbReference>
<keyword evidence="2" id="KW-0413">Isomerase</keyword>
<dbReference type="RefSeq" id="WP_150416403.1">
    <property type="nucleotide sequence ID" value="NZ_VYQF01000008.1"/>
</dbReference>
<evidence type="ECO:0000313" key="3">
    <source>
        <dbReference type="Proteomes" id="UP000326903"/>
    </source>
</evidence>
<organism evidence="2 3">
    <name type="scientific">Ginsengibacter hankyongi</name>
    <dbReference type="NCBI Taxonomy" id="2607284"/>
    <lineage>
        <taxon>Bacteria</taxon>
        <taxon>Pseudomonadati</taxon>
        <taxon>Bacteroidota</taxon>
        <taxon>Chitinophagia</taxon>
        <taxon>Chitinophagales</taxon>
        <taxon>Chitinophagaceae</taxon>
        <taxon>Ginsengibacter</taxon>
    </lineage>
</organism>
<protein>
    <submittedName>
        <fullName evidence="2">Sugar phosphate isomerase/epimerase</fullName>
    </submittedName>
</protein>
<reference evidence="2 3" key="1">
    <citation type="submission" date="2019-09" db="EMBL/GenBank/DDBJ databases">
        <title>Draft genome sequence of Ginsengibacter sp. BR5-29.</title>
        <authorList>
            <person name="Im W.-T."/>
        </authorList>
    </citation>
    <scope>NUCLEOTIDE SEQUENCE [LARGE SCALE GENOMIC DNA]</scope>
    <source>
        <strain evidence="2 3">BR5-29</strain>
    </source>
</reference>
<dbReference type="InterPro" id="IPR013022">
    <property type="entry name" value="Xyl_isomerase-like_TIM-brl"/>
</dbReference>
<dbReference type="SUPFAM" id="SSF51658">
    <property type="entry name" value="Xylose isomerase-like"/>
    <property type="match status" value="1"/>
</dbReference>
<dbReference type="PANTHER" id="PTHR12110:SF41">
    <property type="entry name" value="INOSOSE DEHYDRATASE"/>
    <property type="match status" value="1"/>
</dbReference>
<proteinExistence type="predicted"/>
<accession>A0A5J5IDD9</accession>
<sequence>MANRRNFIRTSTLSLAATTLHPLIDKGARVINYAPGSNDLSIGIADYTFVHFDITQSIQMMQRIGIHYMSIKDFHLPLDSSQEKIDAIIKQYKDGDISVYAVGVIYMKTRDAVDRAFDYAKKVGVPLIIGVPDYDLIDYTEQQVKAYDIRLAIHNHGPEDKLYSSPEEAYKRIKTRDSRMGLCLDIGHAMRAGVDPSQAVLHYGSRIFDLHIKDVTKAQKDGEAIEAGRGIINFRALIKALRKINYTGHCSIEFEKDMKDPLPGIAESVGFFRGVNDGSV</sequence>
<name>A0A5J5IDD9_9BACT</name>
<keyword evidence="3" id="KW-1185">Reference proteome</keyword>
<evidence type="ECO:0000313" key="2">
    <source>
        <dbReference type="EMBL" id="KAA9036280.1"/>
    </source>
</evidence>
<feature type="domain" description="Xylose isomerase-like TIM barrel" evidence="1">
    <location>
        <begin position="108"/>
        <end position="273"/>
    </location>
</feature>
<gene>
    <name evidence="2" type="ORF">FW778_18750</name>
</gene>
<dbReference type="PANTHER" id="PTHR12110">
    <property type="entry name" value="HYDROXYPYRUVATE ISOMERASE"/>
    <property type="match status" value="1"/>
</dbReference>
<dbReference type="InterPro" id="IPR036237">
    <property type="entry name" value="Xyl_isomerase-like_sf"/>
</dbReference>
<dbReference type="AlphaFoldDB" id="A0A5J5IDD9"/>
<comment type="caution">
    <text evidence="2">The sequence shown here is derived from an EMBL/GenBank/DDBJ whole genome shotgun (WGS) entry which is preliminary data.</text>
</comment>
<evidence type="ECO:0000259" key="1">
    <source>
        <dbReference type="Pfam" id="PF01261"/>
    </source>
</evidence>
<dbReference type="EMBL" id="VYQF01000008">
    <property type="protein sequence ID" value="KAA9036280.1"/>
    <property type="molecule type" value="Genomic_DNA"/>
</dbReference>
<dbReference type="GO" id="GO:0016853">
    <property type="term" value="F:isomerase activity"/>
    <property type="evidence" value="ECO:0007669"/>
    <property type="project" value="UniProtKB-KW"/>
</dbReference>
<dbReference type="Proteomes" id="UP000326903">
    <property type="component" value="Unassembled WGS sequence"/>
</dbReference>
<dbReference type="Pfam" id="PF01261">
    <property type="entry name" value="AP_endonuc_2"/>
    <property type="match status" value="1"/>
</dbReference>
<dbReference type="InterPro" id="IPR050312">
    <property type="entry name" value="IolE/XylAMocC-like"/>
</dbReference>